<evidence type="ECO:0000313" key="12">
    <source>
        <dbReference type="EMBL" id="GEK91716.1"/>
    </source>
</evidence>
<feature type="binding site" evidence="7">
    <location>
        <begin position="232"/>
        <end position="239"/>
    </location>
    <ligand>
        <name>ATP</name>
        <dbReference type="ChEBI" id="CHEBI:30616"/>
    </ligand>
</feature>
<dbReference type="GO" id="GO:0005524">
    <property type="term" value="F:ATP binding"/>
    <property type="evidence" value="ECO:0007669"/>
    <property type="project" value="UniProtKB-UniRule"/>
</dbReference>
<evidence type="ECO:0000256" key="1">
    <source>
        <dbReference type="ARBA" id="ARBA00008936"/>
    </source>
</evidence>
<comment type="similarity">
    <text evidence="1 7">Belongs to the ATPase alpha/beta chains family.</text>
</comment>
<keyword evidence="7" id="KW-0066">ATP synthesis</keyword>
<dbReference type="InterPro" id="IPR055190">
    <property type="entry name" value="ATP-synt_VA_C"/>
</dbReference>
<keyword evidence="5 7" id="KW-1278">Translocase</keyword>
<evidence type="ECO:0000256" key="3">
    <source>
        <dbReference type="ARBA" id="ARBA00022741"/>
    </source>
</evidence>
<dbReference type="InterPro" id="IPR036121">
    <property type="entry name" value="ATPase_F1/V1/A1_a/bsu_N_sf"/>
</dbReference>
<evidence type="ECO:0000313" key="13">
    <source>
        <dbReference type="Proteomes" id="UP000321662"/>
    </source>
</evidence>
<dbReference type="EC" id="7.1.2.2" evidence="7"/>
<dbReference type="CDD" id="cd01134">
    <property type="entry name" value="V_A-ATPase_A"/>
    <property type="match status" value="1"/>
</dbReference>
<dbReference type="PANTHER" id="PTHR43607:SF1">
    <property type="entry name" value="H(+)-TRANSPORTING TWO-SECTOR ATPASE"/>
    <property type="match status" value="1"/>
</dbReference>
<dbReference type="InterPro" id="IPR024034">
    <property type="entry name" value="ATPase_F1/V1_b/a_C"/>
</dbReference>
<dbReference type="Pfam" id="PF16886">
    <property type="entry name" value="ATP-synt_ab_Xtn"/>
    <property type="match status" value="1"/>
</dbReference>
<dbReference type="RefSeq" id="WP_146924540.1">
    <property type="nucleotide sequence ID" value="NZ_BJUY01000017.1"/>
</dbReference>
<dbReference type="SUPFAM" id="SSF47917">
    <property type="entry name" value="C-terminal domain of alpha and beta subunits of F1 ATP synthase"/>
    <property type="match status" value="1"/>
</dbReference>
<dbReference type="Gene3D" id="2.40.50.100">
    <property type="match status" value="1"/>
</dbReference>
<accession>A0A511AU97</accession>
<evidence type="ECO:0000256" key="4">
    <source>
        <dbReference type="ARBA" id="ARBA00022840"/>
    </source>
</evidence>
<dbReference type="CDD" id="cd18111">
    <property type="entry name" value="ATP-synt_V_A-type_alpha_C"/>
    <property type="match status" value="1"/>
</dbReference>
<dbReference type="Gene3D" id="2.40.30.20">
    <property type="match status" value="1"/>
</dbReference>
<dbReference type="InterPro" id="IPR031686">
    <property type="entry name" value="ATP-synth_a_Xtn"/>
</dbReference>
<feature type="domain" description="ATPase F1/V1/A1 complex alpha/beta subunit nucleotide-binding" evidence="8">
    <location>
        <begin position="212"/>
        <end position="435"/>
    </location>
</feature>
<evidence type="ECO:0000259" key="8">
    <source>
        <dbReference type="Pfam" id="PF00006"/>
    </source>
</evidence>
<evidence type="ECO:0000256" key="7">
    <source>
        <dbReference type="HAMAP-Rule" id="MF_00309"/>
    </source>
</evidence>
<comment type="function">
    <text evidence="7">Produces ATP from ADP in the presence of a proton gradient across the membrane. The V-type alpha chain is a catalytic subunit.</text>
</comment>
<comment type="catalytic activity">
    <reaction evidence="7">
        <text>ATP + H2O + 4 H(+)(in) = ADP + phosphate + 5 H(+)(out)</text>
        <dbReference type="Rhea" id="RHEA:57720"/>
        <dbReference type="ChEBI" id="CHEBI:15377"/>
        <dbReference type="ChEBI" id="CHEBI:15378"/>
        <dbReference type="ChEBI" id="CHEBI:30616"/>
        <dbReference type="ChEBI" id="CHEBI:43474"/>
        <dbReference type="ChEBI" id="CHEBI:456216"/>
        <dbReference type="EC" id="7.1.2.2"/>
    </reaction>
</comment>
<dbReference type="EMBL" id="BJUY01000017">
    <property type="protein sequence ID" value="GEK91716.1"/>
    <property type="molecule type" value="Genomic_DNA"/>
</dbReference>
<comment type="caution">
    <text evidence="12">The sequence shown here is derived from an EMBL/GenBank/DDBJ whole genome shotgun (WGS) entry which is preliminary data.</text>
</comment>
<feature type="domain" description="ATP synthase A/B type C-terminal" evidence="11">
    <location>
        <begin position="447"/>
        <end position="538"/>
    </location>
</feature>
<feature type="domain" description="ATPase F1/V1/A1 complex alpha/beta subunit N-terminal" evidence="9">
    <location>
        <begin position="6"/>
        <end position="68"/>
    </location>
</feature>
<sequence>MSKGTIVSVSGPLVTASGMEEANIQDICRVGKLGLIGEIIEMRGDVASIQVYEETSMVGPGEIVETTGEALSVELAPGMISQMFDGIQRPLDEFMEKTESNYLERGMTVAPLNRDKKWEFVPSVEVGTDLTEGDVVGSVQETNVIEHRIMVPYGVKGKLKSIEKGLFTVTDTIYVLETETGDKAFTMMQKWPVRQSRPIAKKLNPIEPLITGQRVIDTLFPVAKGGAAAVPGPFGAGKTVVQHQIAKWADVDLVVYVGCGERGNEMTDVINEFPELIDPNTGESIMARTVLIANTSNMPVAAREASIYTGITIAEYFRDMGYSVAIMADSTSRWAEALREMSGRLEEMPGDEGYPAYLGSRIAEYYERAGKVVSLGSNGREGSITAIGAVSPPGGDTSEPVTQNTLRVAKVFWGLDSSLAQRRHFPSINWLNSYSLYSNDMNAFVGEKLNVDWSGMVTHTKALLQDESELQEIVRLVGVESLSEKDRLKLVTARMIREDYLQQNAFDDVDTYTSRNKQYEMLNVILKYQKEAEKAMELGAYYDEIIEGTEDVREVIGRMKFIAEEDLSRIKQINEEIEKDMKAVLEKGGVESDA</sequence>
<dbReference type="SUPFAM" id="SSF52540">
    <property type="entry name" value="P-loop containing nucleoside triphosphate hydrolases"/>
    <property type="match status" value="1"/>
</dbReference>
<dbReference type="Pfam" id="PF00006">
    <property type="entry name" value="ATP-synt_ab"/>
    <property type="match status" value="1"/>
</dbReference>
<evidence type="ECO:0000259" key="10">
    <source>
        <dbReference type="Pfam" id="PF16886"/>
    </source>
</evidence>
<keyword evidence="7" id="KW-0375">Hydrogen ion transport</keyword>
<dbReference type="Pfam" id="PF02874">
    <property type="entry name" value="ATP-synt_ab_N"/>
    <property type="match status" value="1"/>
</dbReference>
<dbReference type="AlphaFoldDB" id="A0A511AU97"/>
<dbReference type="PANTHER" id="PTHR43607">
    <property type="entry name" value="V-TYPE PROTON ATPASE CATALYTIC SUBUNIT A"/>
    <property type="match status" value="1"/>
</dbReference>
<name>A0A511AU97_9LACT</name>
<dbReference type="InterPro" id="IPR022878">
    <property type="entry name" value="V-ATPase_asu"/>
</dbReference>
<dbReference type="Gene3D" id="3.40.50.300">
    <property type="entry name" value="P-loop containing nucleotide triphosphate hydrolases"/>
    <property type="match status" value="1"/>
</dbReference>
<dbReference type="InterPro" id="IPR020003">
    <property type="entry name" value="ATPase_a/bsu_AS"/>
</dbReference>
<dbReference type="GO" id="GO:0045259">
    <property type="term" value="C:proton-transporting ATP synthase complex"/>
    <property type="evidence" value="ECO:0007669"/>
    <property type="project" value="UniProtKB-ARBA"/>
</dbReference>
<gene>
    <name evidence="12" type="primary">ntpA</name>
    <name evidence="7" type="synonym">atpA</name>
    <name evidence="12" type="ORF">AKA01nite_13380</name>
</gene>
<evidence type="ECO:0000256" key="6">
    <source>
        <dbReference type="ARBA" id="ARBA00023065"/>
    </source>
</evidence>
<keyword evidence="2 7" id="KW-0813">Transport</keyword>
<dbReference type="GO" id="GO:0046961">
    <property type="term" value="F:proton-transporting ATPase activity, rotational mechanism"/>
    <property type="evidence" value="ECO:0007669"/>
    <property type="project" value="InterPro"/>
</dbReference>
<feature type="domain" description="ATPsynthase alpha/beta subunit barrel-sandwich" evidence="10">
    <location>
        <begin position="110"/>
        <end position="194"/>
    </location>
</feature>
<dbReference type="PROSITE" id="PS00152">
    <property type="entry name" value="ATPASE_ALPHA_BETA"/>
    <property type="match status" value="1"/>
</dbReference>
<dbReference type="InterPro" id="IPR023366">
    <property type="entry name" value="ATP_synth_asu-like_sf"/>
</dbReference>
<dbReference type="FunFam" id="3.40.50.300:FF:000675">
    <property type="entry name" value="V-type ATP synthase alpha chain"/>
    <property type="match status" value="1"/>
</dbReference>
<keyword evidence="3 7" id="KW-0547">Nucleotide-binding</keyword>
<dbReference type="Pfam" id="PF22919">
    <property type="entry name" value="ATP-synt_VA_C"/>
    <property type="match status" value="1"/>
</dbReference>
<protein>
    <recommendedName>
        <fullName evidence="7">V-type ATP synthase alpha chain</fullName>
        <ecNumber evidence="7">7.1.2.2</ecNumber>
    </recommendedName>
    <alternativeName>
        <fullName evidence="7">V-ATPase subunit A</fullName>
    </alternativeName>
</protein>
<evidence type="ECO:0000259" key="11">
    <source>
        <dbReference type="Pfam" id="PF22919"/>
    </source>
</evidence>
<dbReference type="NCBIfam" id="NF003220">
    <property type="entry name" value="PRK04192.1"/>
    <property type="match status" value="1"/>
</dbReference>
<dbReference type="OrthoDB" id="9803053at2"/>
<organism evidence="12 13">
    <name type="scientific">Alkalibacterium kapii</name>
    <dbReference type="NCBI Taxonomy" id="426704"/>
    <lineage>
        <taxon>Bacteria</taxon>
        <taxon>Bacillati</taxon>
        <taxon>Bacillota</taxon>
        <taxon>Bacilli</taxon>
        <taxon>Lactobacillales</taxon>
        <taxon>Carnobacteriaceae</taxon>
        <taxon>Alkalibacterium</taxon>
    </lineage>
</organism>
<dbReference type="Proteomes" id="UP000321662">
    <property type="component" value="Unassembled WGS sequence"/>
</dbReference>
<dbReference type="InterPro" id="IPR027417">
    <property type="entry name" value="P-loop_NTPase"/>
</dbReference>
<evidence type="ECO:0000256" key="2">
    <source>
        <dbReference type="ARBA" id="ARBA00022448"/>
    </source>
</evidence>
<dbReference type="GO" id="GO:0042777">
    <property type="term" value="P:proton motive force-driven plasma membrane ATP synthesis"/>
    <property type="evidence" value="ECO:0007669"/>
    <property type="project" value="UniProtKB-UniRule"/>
</dbReference>
<reference evidence="12 13" key="1">
    <citation type="submission" date="2019-07" db="EMBL/GenBank/DDBJ databases">
        <title>Whole genome shotgun sequence of Alkalibacterium kapii NBRC 103247.</title>
        <authorList>
            <person name="Hosoyama A."/>
            <person name="Uohara A."/>
            <person name="Ohji S."/>
            <person name="Ichikawa N."/>
        </authorList>
    </citation>
    <scope>NUCLEOTIDE SEQUENCE [LARGE SCALE GENOMIC DNA]</scope>
    <source>
        <strain evidence="12 13">NBRC 103247</strain>
    </source>
</reference>
<dbReference type="SUPFAM" id="SSF50615">
    <property type="entry name" value="N-terminal domain of alpha and beta subunits of F1 ATP synthase"/>
    <property type="match status" value="1"/>
</dbReference>
<dbReference type="Gene3D" id="1.10.1140.10">
    <property type="entry name" value="Bovine Mitochondrial F1-atpase, Atp Synthase Beta Chain, Chain D, domain 3"/>
    <property type="match status" value="1"/>
</dbReference>
<dbReference type="GO" id="GO:0046933">
    <property type="term" value="F:proton-transporting ATP synthase activity, rotational mechanism"/>
    <property type="evidence" value="ECO:0007669"/>
    <property type="project" value="UniProtKB-UniRule"/>
</dbReference>
<keyword evidence="6 7" id="KW-0406">Ion transport</keyword>
<keyword evidence="13" id="KW-1185">Reference proteome</keyword>
<dbReference type="InterPro" id="IPR004100">
    <property type="entry name" value="ATPase_F1/V1/A1_a/bsu_N"/>
</dbReference>
<keyword evidence="4 7" id="KW-0067">ATP-binding</keyword>
<dbReference type="InterPro" id="IPR000194">
    <property type="entry name" value="ATPase_F1/V1/A1_a/bsu_nucl-bd"/>
</dbReference>
<evidence type="ECO:0000259" key="9">
    <source>
        <dbReference type="Pfam" id="PF02874"/>
    </source>
</evidence>
<evidence type="ECO:0000256" key="5">
    <source>
        <dbReference type="ARBA" id="ARBA00022967"/>
    </source>
</evidence>
<dbReference type="FunFam" id="2.40.50.100:FF:000008">
    <property type="entry name" value="V-type proton ATPase catalytic subunit A"/>
    <property type="match status" value="1"/>
</dbReference>
<dbReference type="HAMAP" id="MF_00309">
    <property type="entry name" value="ATP_synth_A_arch"/>
    <property type="match status" value="1"/>
</dbReference>
<proteinExistence type="inferred from homology"/>